<keyword evidence="3" id="KW-1185">Reference proteome</keyword>
<sequence>MSSGTRGCGVIHDLPDELHAALRQRARSEGMTMSDYVSKVLERDLSRPTVAEWVARQRGGPTRENDVMSALGAVRERALVADVEIRLIT</sequence>
<protein>
    <recommendedName>
        <fullName evidence="1">Antitoxin FitA-like ribbon-helix-helix domain-containing protein</fullName>
    </recommendedName>
</protein>
<dbReference type="EMBL" id="CP063169">
    <property type="protein sequence ID" value="QOR71746.1"/>
    <property type="molecule type" value="Genomic_DNA"/>
</dbReference>
<gene>
    <name evidence="2" type="ORF">IM660_05585</name>
</gene>
<dbReference type="InterPro" id="IPR053853">
    <property type="entry name" value="FitA-like_RHH"/>
</dbReference>
<dbReference type="SUPFAM" id="SSF47598">
    <property type="entry name" value="Ribbon-helix-helix"/>
    <property type="match status" value="1"/>
</dbReference>
<evidence type="ECO:0000313" key="2">
    <source>
        <dbReference type="EMBL" id="QOR71746.1"/>
    </source>
</evidence>
<dbReference type="Pfam" id="PF22513">
    <property type="entry name" value="FitA-like_RHH"/>
    <property type="match status" value="1"/>
</dbReference>
<dbReference type="InterPro" id="IPR010985">
    <property type="entry name" value="Ribbon_hlx_hlx"/>
</dbReference>
<dbReference type="RefSeq" id="WP_193498400.1">
    <property type="nucleotide sequence ID" value="NZ_CP063169.1"/>
</dbReference>
<evidence type="ECO:0000313" key="3">
    <source>
        <dbReference type="Proteomes" id="UP000593758"/>
    </source>
</evidence>
<dbReference type="GO" id="GO:0006355">
    <property type="term" value="P:regulation of DNA-templated transcription"/>
    <property type="evidence" value="ECO:0007669"/>
    <property type="project" value="InterPro"/>
</dbReference>
<proteinExistence type="predicted"/>
<evidence type="ECO:0000259" key="1">
    <source>
        <dbReference type="Pfam" id="PF22513"/>
    </source>
</evidence>
<dbReference type="AlphaFoldDB" id="A0A7M1SVX9"/>
<feature type="domain" description="Antitoxin FitA-like ribbon-helix-helix" evidence="1">
    <location>
        <begin position="11"/>
        <end position="43"/>
    </location>
</feature>
<organism evidence="2 3">
    <name type="scientific">Ruania alkalisoli</name>
    <dbReference type="NCBI Taxonomy" id="2779775"/>
    <lineage>
        <taxon>Bacteria</taxon>
        <taxon>Bacillati</taxon>
        <taxon>Actinomycetota</taxon>
        <taxon>Actinomycetes</taxon>
        <taxon>Micrococcales</taxon>
        <taxon>Ruaniaceae</taxon>
        <taxon>Ruania</taxon>
    </lineage>
</organism>
<reference evidence="2 3" key="1">
    <citation type="submission" date="2020-10" db="EMBL/GenBank/DDBJ databases">
        <title>Haloactinobacterium sp. RN3S43, a bacterium isolated from saline soil.</title>
        <authorList>
            <person name="Sun J.-Q."/>
        </authorList>
    </citation>
    <scope>NUCLEOTIDE SEQUENCE [LARGE SCALE GENOMIC DNA]</scope>
    <source>
        <strain evidence="2 3">RN3S43</strain>
    </source>
</reference>
<dbReference type="Proteomes" id="UP000593758">
    <property type="component" value="Chromosome"/>
</dbReference>
<name>A0A7M1SVX9_9MICO</name>
<accession>A0A7M1SVX9</accession>
<dbReference type="KEGG" id="halt:IM660_05585"/>